<dbReference type="AlphaFoldDB" id="A0A8I1ANN2"/>
<evidence type="ECO:0000313" key="3">
    <source>
        <dbReference type="EMBL" id="MBH9698149.1"/>
    </source>
</evidence>
<gene>
    <name evidence="3" type="ORF">JAO13_17060</name>
</gene>
<dbReference type="GO" id="GO:0016740">
    <property type="term" value="F:transferase activity"/>
    <property type="evidence" value="ECO:0007669"/>
    <property type="project" value="InterPro"/>
</dbReference>
<comment type="caution">
    <text evidence="3">The sequence shown here is derived from an EMBL/GenBank/DDBJ whole genome shotgun (WGS) entry which is preliminary data.</text>
</comment>
<dbReference type="Proteomes" id="UP000645612">
    <property type="component" value="Unassembled WGS sequence"/>
</dbReference>
<dbReference type="Gene3D" id="3.40.50.300">
    <property type="entry name" value="P-loop containing nucleotide triphosphate hydrolases"/>
    <property type="match status" value="1"/>
</dbReference>
<dbReference type="PIRSF" id="PIRSF007531">
    <property type="entry name" value="CPT"/>
    <property type="match status" value="1"/>
</dbReference>
<organism evidence="3 4">
    <name type="scientific">Burkholderia cepacia</name>
    <name type="common">Pseudomonas cepacia</name>
    <dbReference type="NCBI Taxonomy" id="292"/>
    <lineage>
        <taxon>Bacteria</taxon>
        <taxon>Pseudomonadati</taxon>
        <taxon>Pseudomonadota</taxon>
        <taxon>Betaproteobacteria</taxon>
        <taxon>Burkholderiales</taxon>
        <taxon>Burkholderiaceae</taxon>
        <taxon>Burkholderia</taxon>
        <taxon>Burkholderia cepacia complex</taxon>
    </lineage>
</organism>
<dbReference type="SUPFAM" id="SSF52540">
    <property type="entry name" value="P-loop containing nucleoside triphosphate hydrolases"/>
    <property type="match status" value="1"/>
</dbReference>
<dbReference type="InterPro" id="IPR027417">
    <property type="entry name" value="P-loop_NTPase"/>
</dbReference>
<feature type="binding site" evidence="2">
    <location>
        <begin position="34"/>
        <end position="41"/>
    </location>
    <ligand>
        <name>ATP</name>
        <dbReference type="ChEBI" id="CHEBI:30616"/>
    </ligand>
</feature>
<sequence length="194" mass="21379">MGGENWASILIHRGNRAPRPSTIAMKPVAVVLHGPTSAGKSSLARALQQGSDVPTFHVSLDAFVEMSRRRDMRSDEELNQALRLHQLNLQSTLARIAASHFEIVLDLVLRDPAALDACLAALSPRQTFVIGVTCPLAILEQRERARPDRGEGMARSQFGHPAYSRPYALRIDTSTCTPEEGARRIRAHVDAQRE</sequence>
<name>A0A8I1ANN2_BURCE</name>
<reference evidence="3" key="1">
    <citation type="submission" date="2020-12" db="EMBL/GenBank/DDBJ databases">
        <title>Burkholderia cepacia complex in Mexico.</title>
        <authorList>
            <person name="Estrada P."/>
        </authorList>
    </citation>
    <scope>NUCLEOTIDE SEQUENCE</scope>
    <source>
        <strain evidence="3">871</strain>
    </source>
</reference>
<feature type="active site" evidence="1">
    <location>
        <position position="61"/>
    </location>
</feature>
<evidence type="ECO:0000256" key="2">
    <source>
        <dbReference type="PIRSR" id="PIRSR007531-2"/>
    </source>
</evidence>
<dbReference type="InterPro" id="IPR012853">
    <property type="entry name" value="CPT"/>
</dbReference>
<accession>A0A8I1ANN2</accession>
<dbReference type="GO" id="GO:0005524">
    <property type="term" value="F:ATP binding"/>
    <property type="evidence" value="ECO:0007669"/>
    <property type="project" value="InterPro"/>
</dbReference>
<dbReference type="RefSeq" id="WP_176131214.1">
    <property type="nucleotide sequence ID" value="NZ_CADDZZ010000018.1"/>
</dbReference>
<evidence type="ECO:0000256" key="1">
    <source>
        <dbReference type="PIRSR" id="PIRSR007531-1"/>
    </source>
</evidence>
<protein>
    <submittedName>
        <fullName evidence="3">AAA family ATPase</fullName>
    </submittedName>
</protein>
<evidence type="ECO:0000313" key="4">
    <source>
        <dbReference type="Proteomes" id="UP000645612"/>
    </source>
</evidence>
<proteinExistence type="predicted"/>
<dbReference type="Pfam" id="PF07931">
    <property type="entry name" value="CPT"/>
    <property type="match status" value="1"/>
</dbReference>
<dbReference type="EMBL" id="JAEDXG010000015">
    <property type="protein sequence ID" value="MBH9698149.1"/>
    <property type="molecule type" value="Genomic_DNA"/>
</dbReference>